<dbReference type="PANTHER" id="PTHR43130">
    <property type="entry name" value="ARAC-FAMILY TRANSCRIPTIONAL REGULATOR"/>
    <property type="match status" value="1"/>
</dbReference>
<dbReference type="Pfam" id="PF12833">
    <property type="entry name" value="HTH_18"/>
    <property type="match status" value="1"/>
</dbReference>
<comment type="caution">
    <text evidence="5">The sequence shown here is derived from an EMBL/GenBank/DDBJ whole genome shotgun (WGS) entry which is preliminary data.</text>
</comment>
<dbReference type="SUPFAM" id="SSF46689">
    <property type="entry name" value="Homeodomain-like"/>
    <property type="match status" value="2"/>
</dbReference>
<accession>A0ABP9H4Y5</accession>
<dbReference type="SUPFAM" id="SSF52317">
    <property type="entry name" value="Class I glutamine amidotransferase-like"/>
    <property type="match status" value="1"/>
</dbReference>
<dbReference type="Proteomes" id="UP001500466">
    <property type="component" value="Unassembled WGS sequence"/>
</dbReference>
<dbReference type="PROSITE" id="PS00041">
    <property type="entry name" value="HTH_ARAC_FAMILY_1"/>
    <property type="match status" value="1"/>
</dbReference>
<dbReference type="InterPro" id="IPR002818">
    <property type="entry name" value="DJ-1/PfpI"/>
</dbReference>
<sequence length="337" mass="35922">MKLTGMKNRRTVLAVLYDGVLGLNVTGPLEVFARAAELASPPGAYGLRTAALDGRPVASSMGLAMTPTHDLAACNPPHTLLVPGGPGQSCVPSRMVERVAELAAGAERVVSICTGTLLLAEAGLLDGRRATTHWASAEELARKFPAVTVLPDPLFVRDGNVYSSGGVTAGIDLALSLVEEDLGSDVALRVARDLLVFLRRPGDQGQFADGPTAANAERHPVRKLQQWIIDHPAEDLSVDALAGRVALSPRQFARVFRDTAGVTAGKYVDSVRLNAARRRLESTDDSLDDVAHASGYGSSEVLRRAFLRLLAITPGEYRRRFRTVARGHAPRMALPPT</sequence>
<evidence type="ECO:0000313" key="5">
    <source>
        <dbReference type="EMBL" id="GAA4962035.1"/>
    </source>
</evidence>
<dbReference type="EMBL" id="BAABHS010000008">
    <property type="protein sequence ID" value="GAA4962035.1"/>
    <property type="molecule type" value="Genomic_DNA"/>
</dbReference>
<keyword evidence="3" id="KW-0804">Transcription</keyword>
<dbReference type="Gene3D" id="1.10.10.60">
    <property type="entry name" value="Homeodomain-like"/>
    <property type="match status" value="1"/>
</dbReference>
<dbReference type="PROSITE" id="PS01124">
    <property type="entry name" value="HTH_ARAC_FAMILY_2"/>
    <property type="match status" value="1"/>
</dbReference>
<keyword evidence="1" id="KW-0805">Transcription regulation</keyword>
<dbReference type="InterPro" id="IPR018060">
    <property type="entry name" value="HTH_AraC"/>
</dbReference>
<dbReference type="CDD" id="cd03137">
    <property type="entry name" value="GATase1_AraC_1"/>
    <property type="match status" value="1"/>
</dbReference>
<organism evidence="5 6">
    <name type="scientific">Yinghuangia aomiensis</name>
    <dbReference type="NCBI Taxonomy" id="676205"/>
    <lineage>
        <taxon>Bacteria</taxon>
        <taxon>Bacillati</taxon>
        <taxon>Actinomycetota</taxon>
        <taxon>Actinomycetes</taxon>
        <taxon>Kitasatosporales</taxon>
        <taxon>Streptomycetaceae</taxon>
        <taxon>Yinghuangia</taxon>
    </lineage>
</organism>
<dbReference type="Gene3D" id="3.40.50.880">
    <property type="match status" value="1"/>
</dbReference>
<proteinExistence type="predicted"/>
<dbReference type="InterPro" id="IPR009057">
    <property type="entry name" value="Homeodomain-like_sf"/>
</dbReference>
<evidence type="ECO:0000256" key="2">
    <source>
        <dbReference type="ARBA" id="ARBA00023125"/>
    </source>
</evidence>
<feature type="domain" description="HTH araC/xylS-type" evidence="4">
    <location>
        <begin position="222"/>
        <end position="320"/>
    </location>
</feature>
<dbReference type="SMART" id="SM00342">
    <property type="entry name" value="HTH_ARAC"/>
    <property type="match status" value="1"/>
</dbReference>
<keyword evidence="2" id="KW-0238">DNA-binding</keyword>
<name>A0ABP9H4Y5_9ACTN</name>
<gene>
    <name evidence="5" type="ORF">GCM10023205_27150</name>
</gene>
<reference evidence="6" key="1">
    <citation type="journal article" date="2019" name="Int. J. Syst. Evol. Microbiol.">
        <title>The Global Catalogue of Microorganisms (GCM) 10K type strain sequencing project: providing services to taxonomists for standard genome sequencing and annotation.</title>
        <authorList>
            <consortium name="The Broad Institute Genomics Platform"/>
            <consortium name="The Broad Institute Genome Sequencing Center for Infectious Disease"/>
            <person name="Wu L."/>
            <person name="Ma J."/>
        </authorList>
    </citation>
    <scope>NUCLEOTIDE SEQUENCE [LARGE SCALE GENOMIC DNA]</scope>
    <source>
        <strain evidence="6">JCM 17986</strain>
    </source>
</reference>
<evidence type="ECO:0000256" key="1">
    <source>
        <dbReference type="ARBA" id="ARBA00023015"/>
    </source>
</evidence>
<keyword evidence="6" id="KW-1185">Reference proteome</keyword>
<dbReference type="InterPro" id="IPR029062">
    <property type="entry name" value="Class_I_gatase-like"/>
</dbReference>
<evidence type="ECO:0000313" key="6">
    <source>
        <dbReference type="Proteomes" id="UP001500466"/>
    </source>
</evidence>
<dbReference type="InterPro" id="IPR052158">
    <property type="entry name" value="INH-QAR"/>
</dbReference>
<dbReference type="PANTHER" id="PTHR43130:SF3">
    <property type="entry name" value="HTH-TYPE TRANSCRIPTIONAL REGULATOR RV1931C"/>
    <property type="match status" value="1"/>
</dbReference>
<evidence type="ECO:0000256" key="3">
    <source>
        <dbReference type="ARBA" id="ARBA00023163"/>
    </source>
</evidence>
<protein>
    <submittedName>
        <fullName evidence="5">GlxA family transcriptional regulator</fullName>
    </submittedName>
</protein>
<dbReference type="InterPro" id="IPR018062">
    <property type="entry name" value="HTH_AraC-typ_CS"/>
</dbReference>
<evidence type="ECO:0000259" key="4">
    <source>
        <dbReference type="PROSITE" id="PS01124"/>
    </source>
</evidence>
<dbReference type="Pfam" id="PF01965">
    <property type="entry name" value="DJ-1_PfpI"/>
    <property type="match status" value="1"/>
</dbReference>